<keyword evidence="2" id="KW-0472">Membrane</keyword>
<evidence type="ECO:0000313" key="3">
    <source>
        <dbReference type="EMBL" id="QBZ55316.1"/>
    </source>
</evidence>
<reference evidence="3 4" key="1">
    <citation type="journal article" date="2019" name="Mol. Biol. Evol.">
        <title>Blast fungal genomes show frequent chromosomal changes, gene gains and losses, and effector gene turnover.</title>
        <authorList>
            <person name="Gomez Luciano L.B."/>
            <person name="Jason Tsai I."/>
            <person name="Chuma I."/>
            <person name="Tosa Y."/>
            <person name="Chen Y.H."/>
            <person name="Li J.Y."/>
            <person name="Li M.Y."/>
            <person name="Jade Lu M.Y."/>
            <person name="Nakayashiki H."/>
            <person name="Li W.H."/>
        </authorList>
    </citation>
    <scope>NUCLEOTIDE SEQUENCE [LARGE SCALE GENOMIC DNA]</scope>
    <source>
        <strain evidence="3">MZ5-1-6</strain>
    </source>
</reference>
<organism evidence="3 4">
    <name type="scientific">Pyricularia oryzae</name>
    <name type="common">Rice blast fungus</name>
    <name type="synonym">Magnaporthe oryzae</name>
    <dbReference type="NCBI Taxonomy" id="318829"/>
    <lineage>
        <taxon>Eukaryota</taxon>
        <taxon>Fungi</taxon>
        <taxon>Dikarya</taxon>
        <taxon>Ascomycota</taxon>
        <taxon>Pezizomycotina</taxon>
        <taxon>Sordariomycetes</taxon>
        <taxon>Sordariomycetidae</taxon>
        <taxon>Magnaporthales</taxon>
        <taxon>Pyriculariaceae</taxon>
        <taxon>Pyricularia</taxon>
    </lineage>
</organism>
<keyword evidence="2" id="KW-0812">Transmembrane</keyword>
<sequence>MNTKQFLCLISEVPAQIKLNDCSYATDNLHGAKSVCYIIVDSDAMEEKKSTPQSVTQPSSAKTAPTPNQRIGTRSAGLKRGTKTRIFHKFNTGFATAGKGVEAAPRSYLCCTVDDILCADSPLADTDSEYPQFDDIGAYAITEHTVLSETIWRNEANRLFHFLENPEEPAQFKNRDFFKVGDAAGHKYLSALADKIFTAMSLCVLDNECITVRFSPQASSRTRLKKLIMQAQVASQANDGSKRLDREAYEREHVAMFDLVDYISVVLARLITQTGAGNHWQASVLCALVKRVAKIKIMLLDLAENADLAAKEGESVLEYSRDARDVSSGMIEEEEECEEILRIIAAETRDGLTSFQSAQVASYCVNQSKVRSGLDILMRSIIMPLRCLNRSGLGHATYEIAGLVYETGFQGFKTLLYQDRELEYSATSNLDNLKAADPAFRMLNQTVRHMKNLHQGCDPSDIVRGRDVKTFIEWTYSGATTGHTGDSPARNDKKLESLELEYMDEIITVMVPLVTTDPKMVSELNSFRSIVVLSKDNRDPVREHEDSDFAAFFRMHTNTFDAEIGYQSTLRLKTAFDDGYFERCRLIDPEARNNSSSELIFDLRAKIMEHEWVMDETSVVVRCPRYVLSVMAVAVILGSGGLVIGFTVGDRIEAVDPFQIASYAWLFAAFVILVCKSVLVREWSWADFLRCRVRCRSVSELEAVTGFPGQMIIAKLLHDESNGGILSTRGPYNSVFLRRNNEGFSIDQPISTSTMLMSGLTPLKVVTPKGYALVCLDSRHKTRLRVIEHQADLRERYLVCEDVSRKQRRAREGDGAAEKLKSTKLQLFLTRDVKWKRVLGIYDAENVVFV</sequence>
<gene>
    <name evidence="3" type="ORF">PoMZ_00213</name>
</gene>
<dbReference type="Proteomes" id="UP000294847">
    <property type="component" value="Chromosome 2"/>
</dbReference>
<dbReference type="EMBL" id="CP034205">
    <property type="protein sequence ID" value="QBZ55316.1"/>
    <property type="molecule type" value="Genomic_DNA"/>
</dbReference>
<accession>A0A4P7N3R1</accession>
<dbReference type="AlphaFoldDB" id="A0A4P7N3R1"/>
<evidence type="ECO:0000313" key="4">
    <source>
        <dbReference type="Proteomes" id="UP000294847"/>
    </source>
</evidence>
<evidence type="ECO:0000256" key="1">
    <source>
        <dbReference type="SAM" id="MobiDB-lite"/>
    </source>
</evidence>
<evidence type="ECO:0000256" key="2">
    <source>
        <dbReference type="SAM" id="Phobius"/>
    </source>
</evidence>
<feature type="compositionally biased region" description="Polar residues" evidence="1">
    <location>
        <begin position="51"/>
        <end position="72"/>
    </location>
</feature>
<proteinExistence type="predicted"/>
<feature type="region of interest" description="Disordered" evidence="1">
    <location>
        <begin position="48"/>
        <end position="75"/>
    </location>
</feature>
<name>A0A4P7N3R1_PYROR</name>
<feature type="transmembrane region" description="Helical" evidence="2">
    <location>
        <begin position="626"/>
        <end position="648"/>
    </location>
</feature>
<keyword evidence="2" id="KW-1133">Transmembrane helix</keyword>
<feature type="transmembrane region" description="Helical" evidence="2">
    <location>
        <begin position="660"/>
        <end position="680"/>
    </location>
</feature>
<protein>
    <submittedName>
        <fullName evidence="3">Uncharacterized protein</fullName>
    </submittedName>
</protein>